<organism evidence="2 3">
    <name type="scientific">Solanum commersonii</name>
    <name type="common">Commerson's wild potato</name>
    <name type="synonym">Commerson's nightshade</name>
    <dbReference type="NCBI Taxonomy" id="4109"/>
    <lineage>
        <taxon>Eukaryota</taxon>
        <taxon>Viridiplantae</taxon>
        <taxon>Streptophyta</taxon>
        <taxon>Embryophyta</taxon>
        <taxon>Tracheophyta</taxon>
        <taxon>Spermatophyta</taxon>
        <taxon>Magnoliopsida</taxon>
        <taxon>eudicotyledons</taxon>
        <taxon>Gunneridae</taxon>
        <taxon>Pentapetalae</taxon>
        <taxon>asterids</taxon>
        <taxon>lamiids</taxon>
        <taxon>Solanales</taxon>
        <taxon>Solanaceae</taxon>
        <taxon>Solanoideae</taxon>
        <taxon>Solaneae</taxon>
        <taxon>Solanum</taxon>
    </lineage>
</organism>
<proteinExistence type="predicted"/>
<dbReference type="Proteomes" id="UP000824120">
    <property type="component" value="Chromosome 10"/>
</dbReference>
<reference evidence="2 3" key="1">
    <citation type="submission" date="2020-09" db="EMBL/GenBank/DDBJ databases">
        <title>De no assembly of potato wild relative species, Solanum commersonii.</title>
        <authorList>
            <person name="Cho K."/>
        </authorList>
    </citation>
    <scope>NUCLEOTIDE SEQUENCE [LARGE SCALE GENOMIC DNA]</scope>
    <source>
        <strain evidence="2">LZ3.2</strain>
        <tissue evidence="2">Leaf</tissue>
    </source>
</reference>
<protein>
    <submittedName>
        <fullName evidence="2">Uncharacterized protein</fullName>
    </submittedName>
</protein>
<comment type="caution">
    <text evidence="2">The sequence shown here is derived from an EMBL/GenBank/DDBJ whole genome shotgun (WGS) entry which is preliminary data.</text>
</comment>
<keyword evidence="3" id="KW-1185">Reference proteome</keyword>
<accession>A0A9J5X7R6</accession>
<dbReference type="AlphaFoldDB" id="A0A9J5X7R6"/>
<name>A0A9J5X7R6_SOLCO</name>
<feature type="region of interest" description="Disordered" evidence="1">
    <location>
        <begin position="33"/>
        <end position="67"/>
    </location>
</feature>
<gene>
    <name evidence="2" type="ORF">H5410_053919</name>
</gene>
<sequence length="67" mass="7742">MWCGKARASDRKDSPSRKLLLLENGETISDRWTKRDPILKAEEEEEELALGEESNDYEINNDTKEST</sequence>
<evidence type="ECO:0000256" key="1">
    <source>
        <dbReference type="SAM" id="MobiDB-lite"/>
    </source>
</evidence>
<evidence type="ECO:0000313" key="2">
    <source>
        <dbReference type="EMBL" id="KAG5583292.1"/>
    </source>
</evidence>
<evidence type="ECO:0000313" key="3">
    <source>
        <dbReference type="Proteomes" id="UP000824120"/>
    </source>
</evidence>
<dbReference type="EMBL" id="JACXVP010000010">
    <property type="protein sequence ID" value="KAG5583292.1"/>
    <property type="molecule type" value="Genomic_DNA"/>
</dbReference>
<feature type="compositionally biased region" description="Acidic residues" evidence="1">
    <location>
        <begin position="42"/>
        <end position="56"/>
    </location>
</feature>